<comment type="caution">
    <text evidence="7">The sequence shown here is derived from an EMBL/GenBank/DDBJ whole genome shotgun (WGS) entry which is preliminary data.</text>
</comment>
<evidence type="ECO:0000259" key="6">
    <source>
        <dbReference type="Pfam" id="PF03946"/>
    </source>
</evidence>
<feature type="domain" description="Large ribosomal subunit protein uL11 N-terminal" evidence="6">
    <location>
        <begin position="9"/>
        <end position="63"/>
    </location>
</feature>
<dbReference type="InterPro" id="IPR036769">
    <property type="entry name" value="Ribosomal_uL11_C_sf"/>
</dbReference>
<dbReference type="Proteomes" id="UP001439008">
    <property type="component" value="Unassembled WGS sequence"/>
</dbReference>
<name>A0ABV2AJQ6_9EUKA</name>
<evidence type="ECO:0000256" key="4">
    <source>
        <dbReference type="RuleBase" id="RU003978"/>
    </source>
</evidence>
<dbReference type="Pfam" id="PF00298">
    <property type="entry name" value="Ribosomal_L11"/>
    <property type="match status" value="1"/>
</dbReference>
<feature type="domain" description="Large ribosomal subunit protein uL11 C-terminal" evidence="5">
    <location>
        <begin position="69"/>
        <end position="138"/>
    </location>
</feature>
<dbReference type="SUPFAM" id="SSF54747">
    <property type="entry name" value="Ribosomal L11/L12e N-terminal domain"/>
    <property type="match status" value="1"/>
</dbReference>
<dbReference type="InterPro" id="IPR020784">
    <property type="entry name" value="Ribosomal_uL11_N"/>
</dbReference>
<evidence type="ECO:0000313" key="8">
    <source>
        <dbReference type="Proteomes" id="UP001439008"/>
    </source>
</evidence>
<keyword evidence="2 4" id="KW-0689">Ribosomal protein</keyword>
<dbReference type="InterPro" id="IPR020783">
    <property type="entry name" value="Ribosomal_uL11_C"/>
</dbReference>
<dbReference type="SMART" id="SM00649">
    <property type="entry name" value="RL11"/>
    <property type="match status" value="1"/>
</dbReference>
<organism evidence="7 8">
    <name type="scientific">Bonamia ostreae</name>
    <dbReference type="NCBI Taxonomy" id="126728"/>
    <lineage>
        <taxon>Eukaryota</taxon>
        <taxon>Sar</taxon>
        <taxon>Rhizaria</taxon>
        <taxon>Endomyxa</taxon>
        <taxon>Ascetosporea</taxon>
        <taxon>Haplosporida</taxon>
        <taxon>Bonamia</taxon>
    </lineage>
</organism>
<dbReference type="Gene3D" id="3.30.1550.10">
    <property type="entry name" value="Ribosomal protein L11/L12, N-terminal domain"/>
    <property type="match status" value="1"/>
</dbReference>
<dbReference type="SUPFAM" id="SSF46906">
    <property type="entry name" value="Ribosomal protein L11, C-terminal domain"/>
    <property type="match status" value="1"/>
</dbReference>
<dbReference type="CDD" id="cd00349">
    <property type="entry name" value="Ribosomal_L11"/>
    <property type="match status" value="1"/>
</dbReference>
<evidence type="ECO:0000256" key="2">
    <source>
        <dbReference type="ARBA" id="ARBA00022980"/>
    </source>
</evidence>
<evidence type="ECO:0000256" key="3">
    <source>
        <dbReference type="ARBA" id="ARBA00023274"/>
    </source>
</evidence>
<dbReference type="GO" id="GO:0005840">
    <property type="term" value="C:ribosome"/>
    <property type="evidence" value="ECO:0007669"/>
    <property type="project" value="UniProtKB-KW"/>
</dbReference>
<dbReference type="PROSITE" id="PS00359">
    <property type="entry name" value="RIBOSOMAL_L11"/>
    <property type="match status" value="1"/>
</dbReference>
<evidence type="ECO:0000313" key="7">
    <source>
        <dbReference type="EMBL" id="MES1919694.1"/>
    </source>
</evidence>
<dbReference type="InterPro" id="IPR036796">
    <property type="entry name" value="Ribosomal_uL11_N_sf"/>
</dbReference>
<comment type="similarity">
    <text evidence="1 4">Belongs to the universal ribosomal protein uL11 family.</text>
</comment>
<dbReference type="Pfam" id="PF03946">
    <property type="entry name" value="Ribosomal_L11_N"/>
    <property type="match status" value="1"/>
</dbReference>
<sequence>MSDSPVTFKLRCIGGAKVAPAKIAPRVSPLGMGPNQVIEKITKSTADYKGLPVIVEISILNRQAEIKVIPSASMLILKALDEPLRNRKEEKNIKHDGNITMEQLYEIARVVREKSLAKQFSGTVKEVLGTCLSLGCRVENESPRDITKRIKKGDIVCPEK</sequence>
<dbReference type="PANTHER" id="PTHR11661">
    <property type="entry name" value="60S RIBOSOMAL PROTEIN L12"/>
    <property type="match status" value="1"/>
</dbReference>
<keyword evidence="8" id="KW-1185">Reference proteome</keyword>
<dbReference type="Gene3D" id="1.10.10.250">
    <property type="entry name" value="Ribosomal protein L11, C-terminal domain"/>
    <property type="match status" value="1"/>
</dbReference>
<dbReference type="EMBL" id="JBDODL010000368">
    <property type="protein sequence ID" value="MES1919694.1"/>
    <property type="molecule type" value="Genomic_DNA"/>
</dbReference>
<evidence type="ECO:0000259" key="5">
    <source>
        <dbReference type="Pfam" id="PF00298"/>
    </source>
</evidence>
<protein>
    <submittedName>
        <fullName evidence="7">Ribosomal protein L12, L11</fullName>
    </submittedName>
</protein>
<accession>A0ABV2AJQ6</accession>
<dbReference type="InterPro" id="IPR020785">
    <property type="entry name" value="Ribosomal_uL11_CS"/>
</dbReference>
<dbReference type="InterPro" id="IPR000911">
    <property type="entry name" value="Ribosomal_uL11"/>
</dbReference>
<reference evidence="7 8" key="1">
    <citation type="journal article" date="2024" name="BMC Biol.">
        <title>Comparative genomics of Ascetosporea gives new insight into the evolutionary basis for animal parasitism in Rhizaria.</title>
        <authorList>
            <person name="Hiltunen Thoren M."/>
            <person name="Onut-Brannstrom I."/>
            <person name="Alfjorden A."/>
            <person name="Peckova H."/>
            <person name="Swords F."/>
            <person name="Hooper C."/>
            <person name="Holzer A.S."/>
            <person name="Bass D."/>
            <person name="Burki F."/>
        </authorList>
    </citation>
    <scope>NUCLEOTIDE SEQUENCE [LARGE SCALE GENOMIC DNA]</scope>
    <source>
        <strain evidence="7">20-A016</strain>
    </source>
</reference>
<keyword evidence="3 4" id="KW-0687">Ribonucleoprotein</keyword>
<dbReference type="PANTHER" id="PTHR11661:SF2">
    <property type="entry name" value="LARGE RIBOSOMAL SUBUNIT PROTEIN UL11"/>
    <property type="match status" value="1"/>
</dbReference>
<evidence type="ECO:0000256" key="1">
    <source>
        <dbReference type="ARBA" id="ARBA00010537"/>
    </source>
</evidence>
<dbReference type="HAMAP" id="MF_00736">
    <property type="entry name" value="Ribosomal_uL11"/>
    <property type="match status" value="1"/>
</dbReference>
<gene>
    <name evidence="7" type="primary">rpl12</name>
    <name evidence="7" type="ORF">MHBO_001479</name>
</gene>
<proteinExistence type="inferred from homology"/>